<accession>A0A0C4E248</accession>
<name>A0A0C4E248_MAGP6</name>
<dbReference type="EMBL" id="GL876970">
    <property type="protein sequence ID" value="KLU87476.1"/>
    <property type="molecule type" value="Genomic_DNA"/>
</dbReference>
<protein>
    <recommendedName>
        <fullName evidence="5">Cyanovirin-N domain-containing protein</fullName>
    </recommendedName>
</protein>
<proteinExistence type="predicted"/>
<reference evidence="3" key="5">
    <citation type="submission" date="2015-06" db="UniProtKB">
        <authorList>
            <consortium name="EnsemblFungi"/>
        </authorList>
    </citation>
    <scope>IDENTIFICATION</scope>
    <source>
        <strain evidence="3">ATCC 64411</strain>
    </source>
</reference>
<dbReference type="AlphaFoldDB" id="A0A0C4E248"/>
<reference evidence="2" key="1">
    <citation type="submission" date="2010-05" db="EMBL/GenBank/DDBJ databases">
        <title>The Genome Sequence of Magnaporthe poae strain ATCC 64411.</title>
        <authorList>
            <consortium name="The Broad Institute Genome Sequencing Platform"/>
            <consortium name="Broad Institute Genome Sequencing Center for Infectious Disease"/>
            <person name="Ma L.-J."/>
            <person name="Dead R."/>
            <person name="Young S."/>
            <person name="Zeng Q."/>
            <person name="Koehrsen M."/>
            <person name="Alvarado L."/>
            <person name="Berlin A."/>
            <person name="Chapman S.B."/>
            <person name="Chen Z."/>
            <person name="Freedman E."/>
            <person name="Gellesch M."/>
            <person name="Goldberg J."/>
            <person name="Griggs A."/>
            <person name="Gujja S."/>
            <person name="Heilman E.R."/>
            <person name="Heiman D."/>
            <person name="Hepburn T."/>
            <person name="Howarth C."/>
            <person name="Jen D."/>
            <person name="Larson L."/>
            <person name="Mehta T."/>
            <person name="Neiman D."/>
            <person name="Pearson M."/>
            <person name="Roberts A."/>
            <person name="Saif S."/>
            <person name="Shea T."/>
            <person name="Shenoy N."/>
            <person name="Sisk P."/>
            <person name="Stolte C."/>
            <person name="Sykes S."/>
            <person name="Walk T."/>
            <person name="White J."/>
            <person name="Yandava C."/>
            <person name="Haas B."/>
            <person name="Nusbaum C."/>
            <person name="Birren B."/>
        </authorList>
    </citation>
    <scope>NUCLEOTIDE SEQUENCE</scope>
    <source>
        <strain evidence="2">ATCC 64411</strain>
    </source>
</reference>
<dbReference type="EMBL" id="ADBL01001572">
    <property type="status" value="NOT_ANNOTATED_CDS"/>
    <property type="molecule type" value="Genomic_DNA"/>
</dbReference>
<feature type="chain" id="PRO_5009385657" description="Cyanovirin-N domain-containing protein" evidence="1">
    <location>
        <begin position="19"/>
        <end position="83"/>
    </location>
</feature>
<evidence type="ECO:0000313" key="2">
    <source>
        <dbReference type="EMBL" id="KLU87476.1"/>
    </source>
</evidence>
<feature type="signal peptide" evidence="1">
    <location>
        <begin position="1"/>
        <end position="18"/>
    </location>
</feature>
<sequence>MQVLAFVLTLALAATAAAIPQAGTRFVCTCKGADGKASMPAFLCNLSGGKLRDTECGGLTAQLTSKDCQSAGVAGATAECSRL</sequence>
<organism evidence="3 4">
    <name type="scientific">Magnaporthiopsis poae (strain ATCC 64411 / 73-15)</name>
    <name type="common">Kentucky bluegrass fungus</name>
    <name type="synonym">Magnaporthe poae</name>
    <dbReference type="NCBI Taxonomy" id="644358"/>
    <lineage>
        <taxon>Eukaryota</taxon>
        <taxon>Fungi</taxon>
        <taxon>Dikarya</taxon>
        <taxon>Ascomycota</taxon>
        <taxon>Pezizomycotina</taxon>
        <taxon>Sordariomycetes</taxon>
        <taxon>Sordariomycetidae</taxon>
        <taxon>Magnaporthales</taxon>
        <taxon>Magnaporthaceae</taxon>
        <taxon>Magnaporthiopsis</taxon>
    </lineage>
</organism>
<keyword evidence="4" id="KW-1185">Reference proteome</keyword>
<evidence type="ECO:0008006" key="5">
    <source>
        <dbReference type="Google" id="ProtNLM"/>
    </source>
</evidence>
<gene>
    <name evidence="2" type="ORF">MAPG_06476</name>
</gene>
<reference evidence="4" key="2">
    <citation type="submission" date="2010-05" db="EMBL/GenBank/DDBJ databases">
        <title>The genome sequence of Magnaporthe poae strain ATCC 64411.</title>
        <authorList>
            <person name="Ma L.-J."/>
            <person name="Dead R."/>
            <person name="Young S."/>
            <person name="Zeng Q."/>
            <person name="Koehrsen M."/>
            <person name="Alvarado L."/>
            <person name="Berlin A."/>
            <person name="Chapman S.B."/>
            <person name="Chen Z."/>
            <person name="Freedman E."/>
            <person name="Gellesch M."/>
            <person name="Goldberg J."/>
            <person name="Griggs A."/>
            <person name="Gujja S."/>
            <person name="Heilman E.R."/>
            <person name="Heiman D."/>
            <person name="Hepburn T."/>
            <person name="Howarth C."/>
            <person name="Jen D."/>
            <person name="Larson L."/>
            <person name="Mehta T."/>
            <person name="Neiman D."/>
            <person name="Pearson M."/>
            <person name="Roberts A."/>
            <person name="Saif S."/>
            <person name="Shea T."/>
            <person name="Shenoy N."/>
            <person name="Sisk P."/>
            <person name="Stolte C."/>
            <person name="Sykes S."/>
            <person name="Walk T."/>
            <person name="White J."/>
            <person name="Yandava C."/>
            <person name="Haas B."/>
            <person name="Nusbaum C."/>
            <person name="Birren B."/>
        </authorList>
    </citation>
    <scope>NUCLEOTIDE SEQUENCE [LARGE SCALE GENOMIC DNA]</scope>
    <source>
        <strain evidence="4">ATCC 64411 / 73-15</strain>
    </source>
</reference>
<dbReference type="VEuPathDB" id="FungiDB:MAPG_06476"/>
<reference evidence="3" key="4">
    <citation type="journal article" date="2015" name="G3 (Bethesda)">
        <title>Genome sequences of three phytopathogenic species of the Magnaporthaceae family of fungi.</title>
        <authorList>
            <person name="Okagaki L.H."/>
            <person name="Nunes C.C."/>
            <person name="Sailsbery J."/>
            <person name="Clay B."/>
            <person name="Brown D."/>
            <person name="John T."/>
            <person name="Oh Y."/>
            <person name="Young N."/>
            <person name="Fitzgerald M."/>
            <person name="Haas B.J."/>
            <person name="Zeng Q."/>
            <person name="Young S."/>
            <person name="Adiconis X."/>
            <person name="Fan L."/>
            <person name="Levin J.Z."/>
            <person name="Mitchell T.K."/>
            <person name="Okubara P.A."/>
            <person name="Farman M.L."/>
            <person name="Kohn L.M."/>
            <person name="Birren B."/>
            <person name="Ma L.-J."/>
            <person name="Dean R.A."/>
        </authorList>
    </citation>
    <scope>NUCLEOTIDE SEQUENCE</scope>
    <source>
        <strain evidence="3">ATCC 64411 / 73-15</strain>
    </source>
</reference>
<reference evidence="2" key="3">
    <citation type="submission" date="2011-03" db="EMBL/GenBank/DDBJ databases">
        <title>Annotation of Magnaporthe poae ATCC 64411.</title>
        <authorList>
            <person name="Ma L.-J."/>
            <person name="Dead R."/>
            <person name="Young S.K."/>
            <person name="Zeng Q."/>
            <person name="Gargeya S."/>
            <person name="Fitzgerald M."/>
            <person name="Haas B."/>
            <person name="Abouelleil A."/>
            <person name="Alvarado L."/>
            <person name="Arachchi H.M."/>
            <person name="Berlin A."/>
            <person name="Brown A."/>
            <person name="Chapman S.B."/>
            <person name="Chen Z."/>
            <person name="Dunbar C."/>
            <person name="Freedman E."/>
            <person name="Gearin G."/>
            <person name="Gellesch M."/>
            <person name="Goldberg J."/>
            <person name="Griggs A."/>
            <person name="Gujja S."/>
            <person name="Heiman D."/>
            <person name="Howarth C."/>
            <person name="Larson L."/>
            <person name="Lui A."/>
            <person name="MacDonald P.J.P."/>
            <person name="Mehta T."/>
            <person name="Montmayeur A."/>
            <person name="Murphy C."/>
            <person name="Neiman D."/>
            <person name="Pearson M."/>
            <person name="Priest M."/>
            <person name="Roberts A."/>
            <person name="Saif S."/>
            <person name="Shea T."/>
            <person name="Shenoy N."/>
            <person name="Sisk P."/>
            <person name="Stolte C."/>
            <person name="Sykes S."/>
            <person name="Yandava C."/>
            <person name="Wortman J."/>
            <person name="Nusbaum C."/>
            <person name="Birren B."/>
        </authorList>
    </citation>
    <scope>NUCLEOTIDE SEQUENCE</scope>
    <source>
        <strain evidence="2">ATCC 64411</strain>
    </source>
</reference>
<dbReference type="EnsemblFungi" id="MAPG_06476T0">
    <property type="protein sequence ID" value="MAPG_06476T0"/>
    <property type="gene ID" value="MAPG_06476"/>
</dbReference>
<evidence type="ECO:0000313" key="4">
    <source>
        <dbReference type="Proteomes" id="UP000011715"/>
    </source>
</evidence>
<dbReference type="Proteomes" id="UP000011715">
    <property type="component" value="Unassembled WGS sequence"/>
</dbReference>
<keyword evidence="1" id="KW-0732">Signal</keyword>
<evidence type="ECO:0000313" key="3">
    <source>
        <dbReference type="EnsemblFungi" id="MAPG_06476T0"/>
    </source>
</evidence>
<evidence type="ECO:0000256" key="1">
    <source>
        <dbReference type="SAM" id="SignalP"/>
    </source>
</evidence>